<protein>
    <submittedName>
        <fullName evidence="2">Uncharacterized protein LOC105363541</fullName>
    </submittedName>
</protein>
<proteinExistence type="predicted"/>
<evidence type="ECO:0000313" key="1">
    <source>
        <dbReference type="Proteomes" id="UP000695007"/>
    </source>
</evidence>
<gene>
    <name evidence="2" type="primary">LOC105363541</name>
</gene>
<dbReference type="GeneID" id="105363541"/>
<dbReference type="AlphaFoldDB" id="A0AAJ7DX27"/>
<organism evidence="1 2">
    <name type="scientific">Ceratosolen solmsi marchali</name>
    <dbReference type="NCBI Taxonomy" id="326594"/>
    <lineage>
        <taxon>Eukaryota</taxon>
        <taxon>Metazoa</taxon>
        <taxon>Ecdysozoa</taxon>
        <taxon>Arthropoda</taxon>
        <taxon>Hexapoda</taxon>
        <taxon>Insecta</taxon>
        <taxon>Pterygota</taxon>
        <taxon>Neoptera</taxon>
        <taxon>Endopterygota</taxon>
        <taxon>Hymenoptera</taxon>
        <taxon>Apocrita</taxon>
        <taxon>Proctotrupomorpha</taxon>
        <taxon>Chalcidoidea</taxon>
        <taxon>Agaonidae</taxon>
        <taxon>Agaoninae</taxon>
        <taxon>Ceratosolen</taxon>
    </lineage>
</organism>
<dbReference type="KEGG" id="csol:105363541"/>
<keyword evidence="1" id="KW-1185">Reference proteome</keyword>
<dbReference type="Proteomes" id="UP000695007">
    <property type="component" value="Unplaced"/>
</dbReference>
<accession>A0AAJ7DX27</accession>
<reference evidence="2" key="1">
    <citation type="submission" date="2025-08" db="UniProtKB">
        <authorList>
            <consortium name="RefSeq"/>
        </authorList>
    </citation>
    <scope>IDENTIFICATION</scope>
</reference>
<dbReference type="RefSeq" id="XP_011499575.1">
    <property type="nucleotide sequence ID" value="XM_011501273.1"/>
</dbReference>
<name>A0AAJ7DX27_9HYME</name>
<evidence type="ECO:0000313" key="2">
    <source>
        <dbReference type="RefSeq" id="XP_011499575.1"/>
    </source>
</evidence>
<sequence length="121" mass="13651">MEYLRSALSCFGLGGEVGAPIVKGKEEEQGCDRCRSHGARLTDTERNIDKLWSAAHTLRNRLDQCDTDLEMILHWFNRVTYSPTYITEEPETISGFIIGDAAGQDNRNESFNTQAPTIIER</sequence>